<evidence type="ECO:0000313" key="3">
    <source>
        <dbReference type="EMBL" id="TBH81549.1"/>
    </source>
</evidence>
<accession>A0A6H3FE48</accession>
<evidence type="ECO:0000256" key="1">
    <source>
        <dbReference type="SAM" id="SignalP"/>
    </source>
</evidence>
<name>A0A6H3FE48_9BACT</name>
<dbReference type="PANTHER" id="PTHR43745">
    <property type="entry name" value="NITROREDUCTASE MJ1384-RELATED"/>
    <property type="match status" value="1"/>
</dbReference>
<evidence type="ECO:0000259" key="2">
    <source>
        <dbReference type="Pfam" id="PF00881"/>
    </source>
</evidence>
<proteinExistence type="predicted"/>
<dbReference type="EMBL" id="SIXC01000002">
    <property type="protein sequence ID" value="TBH81549.1"/>
    <property type="molecule type" value="Genomic_DNA"/>
</dbReference>
<dbReference type="SUPFAM" id="SSF55469">
    <property type="entry name" value="FMN-dependent nitroreductase-like"/>
    <property type="match status" value="1"/>
</dbReference>
<sequence length="205" mass="21625">MIRHLRQTLSLLLSLAALAVLPSVSAQAASSGAAPRLELPAPDKSGGLPLMQALAQRHSTKSGFSGEPLTPQQLGDLLWATWGVNRADGRRTAPSAMNRQEVLVFAALPDGVWRYEPDHALVRVLEGDRRAAMGGGSLTLLYAAPASSPWSGMHVGSLYQNAGLYCASAGLGSYVHASGLRALEGQLPLPEGWRVLIVQTVGVTR</sequence>
<evidence type="ECO:0000313" key="4">
    <source>
        <dbReference type="Proteomes" id="UP000292919"/>
    </source>
</evidence>
<keyword evidence="4" id="KW-1185">Reference proteome</keyword>
<gene>
    <name evidence="3" type="ORF">EB812_01930</name>
</gene>
<dbReference type="InterPro" id="IPR000415">
    <property type="entry name" value="Nitroreductase-like"/>
</dbReference>
<dbReference type="InterPro" id="IPR052544">
    <property type="entry name" value="Bacteriocin_Proc_Enz"/>
</dbReference>
<dbReference type="InterPro" id="IPR029479">
    <property type="entry name" value="Nitroreductase"/>
</dbReference>
<feature type="domain" description="Nitroreductase" evidence="2">
    <location>
        <begin position="54"/>
        <end position="202"/>
    </location>
</feature>
<dbReference type="Pfam" id="PF00881">
    <property type="entry name" value="Nitroreductase"/>
    <property type="match status" value="1"/>
</dbReference>
<organism evidence="3 4">
    <name type="scientific">Desulfovibrio legallii</name>
    <dbReference type="NCBI Taxonomy" id="571438"/>
    <lineage>
        <taxon>Bacteria</taxon>
        <taxon>Pseudomonadati</taxon>
        <taxon>Thermodesulfobacteriota</taxon>
        <taxon>Desulfovibrionia</taxon>
        <taxon>Desulfovibrionales</taxon>
        <taxon>Desulfovibrionaceae</taxon>
        <taxon>Desulfovibrio</taxon>
    </lineage>
</organism>
<keyword evidence="1" id="KW-0732">Signal</keyword>
<protein>
    <submittedName>
        <fullName evidence="3">SagB/ThcOx family dehydrogenase</fullName>
    </submittedName>
</protein>
<feature type="chain" id="PRO_5026031739" evidence="1">
    <location>
        <begin position="29"/>
        <end position="205"/>
    </location>
</feature>
<feature type="signal peptide" evidence="1">
    <location>
        <begin position="1"/>
        <end position="28"/>
    </location>
</feature>
<dbReference type="Gene3D" id="3.40.109.10">
    <property type="entry name" value="NADH Oxidase"/>
    <property type="match status" value="1"/>
</dbReference>
<comment type="caution">
    <text evidence="3">The sequence shown here is derived from an EMBL/GenBank/DDBJ whole genome shotgun (WGS) entry which is preliminary data.</text>
</comment>
<dbReference type="AlphaFoldDB" id="A0A6H3FE48"/>
<dbReference type="GO" id="GO:0016491">
    <property type="term" value="F:oxidoreductase activity"/>
    <property type="evidence" value="ECO:0007669"/>
    <property type="project" value="InterPro"/>
</dbReference>
<dbReference type="Proteomes" id="UP000292919">
    <property type="component" value="Unassembled WGS sequence"/>
</dbReference>
<reference evidence="3 4" key="1">
    <citation type="submission" date="2018-12" db="EMBL/GenBank/DDBJ databases">
        <title>First genome draft of Desulfovibrio legallis sp. nov.</title>
        <authorList>
            <person name="Ben Dhia O."/>
            <person name="Najjari A."/>
            <person name="Ferjani R."/>
            <person name="Fhoula I."/>
            <person name="Fardeau M.-L."/>
            <person name="Boudabbous A."/>
            <person name="Ouzari H.I."/>
        </authorList>
    </citation>
    <scope>NUCLEOTIDE SEQUENCE [LARGE SCALE GENOMIC DNA]</scope>
    <source>
        <strain evidence="3 4">H1T</strain>
    </source>
</reference>
<dbReference type="RefSeq" id="WP_130957759.1">
    <property type="nucleotide sequence ID" value="NZ_JBHSHA010000012.1"/>
</dbReference>
<dbReference type="PANTHER" id="PTHR43745:SF2">
    <property type="entry name" value="NITROREDUCTASE MJ1384-RELATED"/>
    <property type="match status" value="1"/>
</dbReference>